<accession>A0AAJ0HPB8</accession>
<sequence>MPAHNCVGGPQYPPAVERQIATSNATVNAFVKGTRQRPWMTAGAPKPSHRQVPPRPPQSTVAQAVQQQHPQSVLPSPAPSDEPSPAVSNPHDSPNPNPASLPDPQSMSASTPIHPLTDARFVHDPTIDTSAPHTHDAFGAGGSLSVPSTYMNNSPFQANAQLPPAVHHPVVNNIGRSASSSASFSASFSGVPARHTSFDEHTSTATAVHGAPPSKRRKMDLPLQTSYIPLKYSLFIPKIDQHIQDRGGEQALTSNVERPRIQLLKEACTQEDGFFLALHQLYCIWSESPSEAHGWIQYPSETIDKAFSIIEQILKKNQQVAPLTQAWFSRFPEPIARLINPATTYLPMVNQASKFLEKLANNFQALSKSSVERNYPYLNSNISSSFSCNRKCHSTTNNYCIRNFHSNTPKPSSKCDYDCNSCNSISFSSISNSFSKFGSRHDISSRRNCKYRSSFNSPPSNSYPSNSYPSNKHCSTKSCSSSSSSSGSSNRQHFTSD</sequence>
<dbReference type="AlphaFoldDB" id="A0AAJ0HPB8"/>
<reference evidence="2" key="2">
    <citation type="submission" date="2023-06" db="EMBL/GenBank/DDBJ databases">
        <authorList>
            <consortium name="Lawrence Berkeley National Laboratory"/>
            <person name="Haridas S."/>
            <person name="Hensen N."/>
            <person name="Bonometti L."/>
            <person name="Westerberg I."/>
            <person name="Brannstrom I.O."/>
            <person name="Guillou S."/>
            <person name="Cros-Aarteil S."/>
            <person name="Calhoun S."/>
            <person name="Kuo A."/>
            <person name="Mondo S."/>
            <person name="Pangilinan J."/>
            <person name="Riley R."/>
            <person name="Labutti K."/>
            <person name="Andreopoulos B."/>
            <person name="Lipzen A."/>
            <person name="Chen C."/>
            <person name="Yanf M."/>
            <person name="Daum C."/>
            <person name="Ng V."/>
            <person name="Clum A."/>
            <person name="Steindorff A."/>
            <person name="Ohm R."/>
            <person name="Martin F."/>
            <person name="Silar P."/>
            <person name="Natvig D."/>
            <person name="Lalanne C."/>
            <person name="Gautier V."/>
            <person name="Ament-Velasquez S.L."/>
            <person name="Kruys A."/>
            <person name="Hutchinson M.I."/>
            <person name="Powell A.J."/>
            <person name="Barry K."/>
            <person name="Miller A.N."/>
            <person name="Grigoriev I.V."/>
            <person name="Debuchy R."/>
            <person name="Gladieux P."/>
            <person name="Thoren M.H."/>
            <person name="Johannesson H."/>
        </authorList>
    </citation>
    <scope>NUCLEOTIDE SEQUENCE</scope>
    <source>
        <strain evidence="2">CBS 955.72</strain>
    </source>
</reference>
<keyword evidence="3" id="KW-1185">Reference proteome</keyword>
<feature type="compositionally biased region" description="Low complexity" evidence="1">
    <location>
        <begin position="453"/>
        <end position="490"/>
    </location>
</feature>
<dbReference type="EMBL" id="JAUIQD010000002">
    <property type="protein sequence ID" value="KAK3358863.1"/>
    <property type="molecule type" value="Genomic_DNA"/>
</dbReference>
<comment type="caution">
    <text evidence="2">The sequence shown here is derived from an EMBL/GenBank/DDBJ whole genome shotgun (WGS) entry which is preliminary data.</text>
</comment>
<evidence type="ECO:0000313" key="3">
    <source>
        <dbReference type="Proteomes" id="UP001275084"/>
    </source>
</evidence>
<proteinExistence type="predicted"/>
<organism evidence="2 3">
    <name type="scientific">Lasiosphaeria hispida</name>
    <dbReference type="NCBI Taxonomy" id="260671"/>
    <lineage>
        <taxon>Eukaryota</taxon>
        <taxon>Fungi</taxon>
        <taxon>Dikarya</taxon>
        <taxon>Ascomycota</taxon>
        <taxon>Pezizomycotina</taxon>
        <taxon>Sordariomycetes</taxon>
        <taxon>Sordariomycetidae</taxon>
        <taxon>Sordariales</taxon>
        <taxon>Lasiosphaeriaceae</taxon>
        <taxon>Lasiosphaeria</taxon>
    </lineage>
</organism>
<evidence type="ECO:0000313" key="2">
    <source>
        <dbReference type="EMBL" id="KAK3358863.1"/>
    </source>
</evidence>
<evidence type="ECO:0000256" key="1">
    <source>
        <dbReference type="SAM" id="MobiDB-lite"/>
    </source>
</evidence>
<feature type="region of interest" description="Disordered" evidence="1">
    <location>
        <begin position="193"/>
        <end position="218"/>
    </location>
</feature>
<protein>
    <submittedName>
        <fullName evidence="2">Uncharacterized protein</fullName>
    </submittedName>
</protein>
<name>A0AAJ0HPB8_9PEZI</name>
<feature type="compositionally biased region" description="Polar residues" evidence="1">
    <location>
        <begin position="58"/>
        <end position="74"/>
    </location>
</feature>
<feature type="region of interest" description="Disordered" evidence="1">
    <location>
        <begin position="452"/>
        <end position="497"/>
    </location>
</feature>
<dbReference type="Proteomes" id="UP001275084">
    <property type="component" value="Unassembled WGS sequence"/>
</dbReference>
<reference evidence="2" key="1">
    <citation type="journal article" date="2023" name="Mol. Phylogenet. Evol.">
        <title>Genome-scale phylogeny and comparative genomics of the fungal order Sordariales.</title>
        <authorList>
            <person name="Hensen N."/>
            <person name="Bonometti L."/>
            <person name="Westerberg I."/>
            <person name="Brannstrom I.O."/>
            <person name="Guillou S."/>
            <person name="Cros-Aarteil S."/>
            <person name="Calhoun S."/>
            <person name="Haridas S."/>
            <person name="Kuo A."/>
            <person name="Mondo S."/>
            <person name="Pangilinan J."/>
            <person name="Riley R."/>
            <person name="LaButti K."/>
            <person name="Andreopoulos B."/>
            <person name="Lipzen A."/>
            <person name="Chen C."/>
            <person name="Yan M."/>
            <person name="Daum C."/>
            <person name="Ng V."/>
            <person name="Clum A."/>
            <person name="Steindorff A."/>
            <person name="Ohm R.A."/>
            <person name="Martin F."/>
            <person name="Silar P."/>
            <person name="Natvig D.O."/>
            <person name="Lalanne C."/>
            <person name="Gautier V."/>
            <person name="Ament-Velasquez S.L."/>
            <person name="Kruys A."/>
            <person name="Hutchinson M.I."/>
            <person name="Powell A.J."/>
            <person name="Barry K."/>
            <person name="Miller A.N."/>
            <person name="Grigoriev I.V."/>
            <person name="Debuchy R."/>
            <person name="Gladieux P."/>
            <person name="Hiltunen Thoren M."/>
            <person name="Johannesson H."/>
        </authorList>
    </citation>
    <scope>NUCLEOTIDE SEQUENCE</scope>
    <source>
        <strain evidence="2">CBS 955.72</strain>
    </source>
</reference>
<feature type="region of interest" description="Disordered" evidence="1">
    <location>
        <begin position="27"/>
        <end position="112"/>
    </location>
</feature>
<gene>
    <name evidence="2" type="ORF">B0T25DRAFT_599774</name>
</gene>